<keyword evidence="5" id="KW-0378">Hydrolase</keyword>
<dbReference type="PANTHER" id="PTHR11733:SF167">
    <property type="entry name" value="FI17812P1-RELATED"/>
    <property type="match status" value="1"/>
</dbReference>
<evidence type="ECO:0000256" key="6">
    <source>
        <dbReference type="ARBA" id="ARBA00022833"/>
    </source>
</evidence>
<comment type="similarity">
    <text evidence="2">Belongs to the peptidase M13 family.</text>
</comment>
<dbReference type="PRINTS" id="PR00786">
    <property type="entry name" value="NEPRILYSIN"/>
</dbReference>
<keyword evidence="7" id="KW-0482">Metalloprotease</keyword>
<dbReference type="GO" id="GO:0004222">
    <property type="term" value="F:metalloendopeptidase activity"/>
    <property type="evidence" value="ECO:0007669"/>
    <property type="project" value="InterPro"/>
</dbReference>
<dbReference type="PROSITE" id="PS51885">
    <property type="entry name" value="NEPRILYSIN"/>
    <property type="match status" value="1"/>
</dbReference>
<keyword evidence="3" id="KW-0645">Protease</keyword>
<evidence type="ECO:0000313" key="10">
    <source>
        <dbReference type="EMBL" id="KAF0740423.1"/>
    </source>
</evidence>
<dbReference type="InterPro" id="IPR042089">
    <property type="entry name" value="Peptidase_M13_dom_2"/>
</dbReference>
<feature type="domain" description="Peptidase M13 N-terminal" evidence="9">
    <location>
        <begin position="18"/>
        <end position="394"/>
    </location>
</feature>
<dbReference type="EMBL" id="VJMJ01000052">
    <property type="protein sequence ID" value="KAF0740423.1"/>
    <property type="molecule type" value="Genomic_DNA"/>
</dbReference>
<dbReference type="VEuPathDB" id="FungiDB:AeMF1_005197"/>
<sequence>MAPNHDLPLDTMNQTADPRQDFSDFAWGKWIAKNPIPDEYASWGIFHKLRDEVLANLRTLCDELAGQEETLQVGTPSAHVAQFWKTAMDEAGVEKQGATAIVPLFARIDAVESVEAFIETAAFLHTRGIENLFSVAVEPDLKQSDIMRFFVAQGGLGLPDRDYYTEADKAPLLQAYREHILKVWNLYHGDNASGENIATEIVELETKLAVVSRTRTAMRDIQSLYNKRSEADLRAAPFSWESAFRGYNLPIPEFLIEATPEFFTFLVENLTVEALPRYKQYVKWQILRQLSPYLPAVYVQADFELSQKLSGTKELAPRWKRVVGTLNSVCGELMGKVYCEKFFSSEAKTAMLELVNYLKLALREKIGQLEWMTPSTKERSLEKLEAFRAKIGYPDQWLDLSTIHLSGTYADMVLELHRFNVSDMFSRANKAPETWRWEMPPQVVNAYYHPMFNEIVFPAAILQHPAYSLDRDIAMNFGAIGAVIGHEMTHGFDDQGRLFDYKGNMIEWWTPEDVTAFNERTKVVVEQFNGYTVLGKNVNGQMTLGENIADIGGLKIAYRAMELYFADHPNAKPGLIDGFTPEQRFFLSWSQFWATNTRDEQAIKLLSIDVHSPGHLRSFVPLKNLPEFHAAFNVKETDGMYLPDEQRAAVW</sequence>
<dbReference type="InterPro" id="IPR000718">
    <property type="entry name" value="Peptidase_M13"/>
</dbReference>
<protein>
    <recommendedName>
        <fullName evidence="12">Peptidase M13 N-terminal domain-containing protein</fullName>
    </recommendedName>
</protein>
<evidence type="ECO:0000256" key="2">
    <source>
        <dbReference type="ARBA" id="ARBA00007357"/>
    </source>
</evidence>
<comment type="cofactor">
    <cofactor evidence="1">
        <name>Zn(2+)</name>
        <dbReference type="ChEBI" id="CHEBI:29105"/>
    </cofactor>
</comment>
<evidence type="ECO:0000256" key="3">
    <source>
        <dbReference type="ARBA" id="ARBA00022670"/>
    </source>
</evidence>
<reference evidence="10 11" key="1">
    <citation type="submission" date="2019-07" db="EMBL/GenBank/DDBJ databases">
        <title>Genomics analysis of Aphanomyces spp. identifies a new class of oomycete effector associated with host adaptation.</title>
        <authorList>
            <person name="Gaulin E."/>
        </authorList>
    </citation>
    <scope>NUCLEOTIDE SEQUENCE [LARGE SCALE GENOMIC DNA]</scope>
    <source>
        <strain evidence="10 11">ATCC 201684</strain>
    </source>
</reference>
<evidence type="ECO:0000256" key="4">
    <source>
        <dbReference type="ARBA" id="ARBA00022723"/>
    </source>
</evidence>
<comment type="caution">
    <text evidence="10">The sequence shown here is derived from an EMBL/GenBank/DDBJ whole genome shotgun (WGS) entry which is preliminary data.</text>
</comment>
<evidence type="ECO:0008006" key="12">
    <source>
        <dbReference type="Google" id="ProtNLM"/>
    </source>
</evidence>
<dbReference type="AlphaFoldDB" id="A0A6G0XJD3"/>
<dbReference type="Gene3D" id="3.40.390.10">
    <property type="entry name" value="Collagenase (Catalytic Domain)"/>
    <property type="match status" value="1"/>
</dbReference>
<dbReference type="SUPFAM" id="SSF55486">
    <property type="entry name" value="Metalloproteases ('zincins'), catalytic domain"/>
    <property type="match status" value="1"/>
</dbReference>
<organism evidence="10 11">
    <name type="scientific">Aphanomyces euteiches</name>
    <dbReference type="NCBI Taxonomy" id="100861"/>
    <lineage>
        <taxon>Eukaryota</taxon>
        <taxon>Sar</taxon>
        <taxon>Stramenopiles</taxon>
        <taxon>Oomycota</taxon>
        <taxon>Saprolegniomycetes</taxon>
        <taxon>Saprolegniales</taxon>
        <taxon>Verrucalvaceae</taxon>
        <taxon>Aphanomyces</taxon>
    </lineage>
</organism>
<gene>
    <name evidence="10" type="ORF">Ae201684_004158</name>
</gene>
<evidence type="ECO:0000256" key="1">
    <source>
        <dbReference type="ARBA" id="ARBA00001947"/>
    </source>
</evidence>
<dbReference type="Pfam" id="PF01431">
    <property type="entry name" value="Peptidase_M13"/>
    <property type="match status" value="1"/>
</dbReference>
<dbReference type="InterPro" id="IPR008753">
    <property type="entry name" value="Peptidase_M13_N"/>
</dbReference>
<proteinExistence type="inferred from homology"/>
<keyword evidence="6" id="KW-0862">Zinc</keyword>
<keyword evidence="11" id="KW-1185">Reference proteome</keyword>
<dbReference type="Pfam" id="PF05649">
    <property type="entry name" value="Peptidase_M13_N"/>
    <property type="match status" value="1"/>
</dbReference>
<evidence type="ECO:0000256" key="5">
    <source>
        <dbReference type="ARBA" id="ARBA00022801"/>
    </source>
</evidence>
<dbReference type="InterPro" id="IPR018497">
    <property type="entry name" value="Peptidase_M13_C"/>
</dbReference>
<dbReference type="CDD" id="cd08662">
    <property type="entry name" value="M13"/>
    <property type="match status" value="1"/>
</dbReference>
<dbReference type="PANTHER" id="PTHR11733">
    <property type="entry name" value="ZINC METALLOPROTEASE FAMILY M13 NEPRILYSIN-RELATED"/>
    <property type="match status" value="1"/>
</dbReference>
<dbReference type="InterPro" id="IPR024079">
    <property type="entry name" value="MetalloPept_cat_dom_sf"/>
</dbReference>
<keyword evidence="4" id="KW-0479">Metal-binding</keyword>
<evidence type="ECO:0000256" key="7">
    <source>
        <dbReference type="ARBA" id="ARBA00023049"/>
    </source>
</evidence>
<dbReference type="GO" id="GO:0005886">
    <property type="term" value="C:plasma membrane"/>
    <property type="evidence" value="ECO:0007669"/>
    <property type="project" value="TreeGrafter"/>
</dbReference>
<evidence type="ECO:0000259" key="9">
    <source>
        <dbReference type="Pfam" id="PF05649"/>
    </source>
</evidence>
<accession>A0A6G0XJD3</accession>
<name>A0A6G0XJD3_9STRA</name>
<dbReference type="Gene3D" id="1.10.1380.10">
    <property type="entry name" value="Neutral endopeptidase , domain2"/>
    <property type="match status" value="1"/>
</dbReference>
<feature type="domain" description="Peptidase M13 C-terminal" evidence="8">
    <location>
        <begin position="445"/>
        <end position="646"/>
    </location>
</feature>
<evidence type="ECO:0000313" key="11">
    <source>
        <dbReference type="Proteomes" id="UP000481153"/>
    </source>
</evidence>
<dbReference type="GO" id="GO:0016485">
    <property type="term" value="P:protein processing"/>
    <property type="evidence" value="ECO:0007669"/>
    <property type="project" value="TreeGrafter"/>
</dbReference>
<evidence type="ECO:0000259" key="8">
    <source>
        <dbReference type="Pfam" id="PF01431"/>
    </source>
</evidence>
<dbReference type="GO" id="GO:0046872">
    <property type="term" value="F:metal ion binding"/>
    <property type="evidence" value="ECO:0007669"/>
    <property type="project" value="UniProtKB-KW"/>
</dbReference>
<dbReference type="Proteomes" id="UP000481153">
    <property type="component" value="Unassembled WGS sequence"/>
</dbReference>